<evidence type="ECO:0000313" key="4">
    <source>
        <dbReference type="EnsemblPlants" id="KQK02857"/>
    </source>
</evidence>
<feature type="region of interest" description="Disordered" evidence="1">
    <location>
        <begin position="97"/>
        <end position="122"/>
    </location>
</feature>
<evidence type="ECO:0000256" key="2">
    <source>
        <dbReference type="SAM" id="Phobius"/>
    </source>
</evidence>
<organism evidence="4">
    <name type="scientific">Brachypodium distachyon</name>
    <name type="common">Purple false brome</name>
    <name type="synonym">Trachynia distachya</name>
    <dbReference type="NCBI Taxonomy" id="15368"/>
    <lineage>
        <taxon>Eukaryota</taxon>
        <taxon>Viridiplantae</taxon>
        <taxon>Streptophyta</taxon>
        <taxon>Embryophyta</taxon>
        <taxon>Tracheophyta</taxon>
        <taxon>Spermatophyta</taxon>
        <taxon>Magnoliopsida</taxon>
        <taxon>Liliopsida</taxon>
        <taxon>Poales</taxon>
        <taxon>Poaceae</taxon>
        <taxon>BOP clade</taxon>
        <taxon>Pooideae</taxon>
        <taxon>Stipodae</taxon>
        <taxon>Brachypodieae</taxon>
        <taxon>Brachypodium</taxon>
    </lineage>
</organism>
<reference evidence="3 4" key="1">
    <citation type="journal article" date="2010" name="Nature">
        <title>Genome sequencing and analysis of the model grass Brachypodium distachyon.</title>
        <authorList>
            <consortium name="International Brachypodium Initiative"/>
        </authorList>
    </citation>
    <scope>NUCLEOTIDE SEQUENCE [LARGE SCALE GENOMIC DNA]</scope>
    <source>
        <strain evidence="3 4">Bd21</strain>
    </source>
</reference>
<evidence type="ECO:0000313" key="3">
    <source>
        <dbReference type="EMBL" id="KQK02857.1"/>
    </source>
</evidence>
<keyword evidence="5" id="KW-1185">Reference proteome</keyword>
<dbReference type="Proteomes" id="UP000008810">
    <property type="component" value="Chromosome 2"/>
</dbReference>
<keyword evidence="2" id="KW-0812">Transmembrane</keyword>
<dbReference type="Gramene" id="KQK02857">
    <property type="protein sequence ID" value="KQK02857"/>
    <property type="gene ID" value="BRADI_2g04140v3"/>
</dbReference>
<dbReference type="EMBL" id="CM000881">
    <property type="protein sequence ID" value="KQK02857.1"/>
    <property type="molecule type" value="Genomic_DNA"/>
</dbReference>
<keyword evidence="2" id="KW-0472">Membrane</keyword>
<evidence type="ECO:0000256" key="1">
    <source>
        <dbReference type="SAM" id="MobiDB-lite"/>
    </source>
</evidence>
<sequence length="231" mass="25766">MASPRPATWSVSACLRYRGGLEIRAAAENVVLPWWGHGGERLSFLLRLRRRLRLAVTSQCARAPAPASADPESKEKKKKPRALKLLRFLRSRLARAPSALRRKKPPPPRAEDEDDRGDPRAQPVPCFLTRALMRPAKTKTTATVLCFVAALAVAVVALRLVAGFVIPPPTVSCTSWRCFLAKKLAKKLLGPPLQEWFSRIGLRILEFLDPPAALRDWPGLPKLGLKWLFNM</sequence>
<dbReference type="HOGENOM" id="CLU_067213_1_0_1"/>
<dbReference type="OrthoDB" id="679127at2759"/>
<dbReference type="KEGG" id="bdi:104582497"/>
<gene>
    <name evidence="4" type="primary">LOC104582497</name>
    <name evidence="3" type="ORF">BRADI_2g04140v3</name>
</gene>
<dbReference type="EnsemblPlants" id="KQK02857">
    <property type="protein sequence ID" value="KQK02857"/>
    <property type="gene ID" value="BRADI_2g04140v3"/>
</dbReference>
<feature type="transmembrane region" description="Helical" evidence="2">
    <location>
        <begin position="142"/>
        <end position="166"/>
    </location>
</feature>
<name>I1HCC3_BRADI</name>
<evidence type="ECO:0000313" key="5">
    <source>
        <dbReference type="Proteomes" id="UP000008810"/>
    </source>
</evidence>
<dbReference type="FunCoup" id="I1HCC3">
    <property type="interactions" value="220"/>
</dbReference>
<dbReference type="RefSeq" id="XP_010230493.1">
    <property type="nucleotide sequence ID" value="XM_010232191.3"/>
</dbReference>
<keyword evidence="2" id="KW-1133">Transmembrane helix</keyword>
<proteinExistence type="predicted"/>
<reference evidence="4" key="3">
    <citation type="submission" date="2018-08" db="UniProtKB">
        <authorList>
            <consortium name="EnsemblPlants"/>
        </authorList>
    </citation>
    <scope>IDENTIFICATION</scope>
    <source>
        <strain evidence="4">cv. Bd21</strain>
    </source>
</reference>
<protein>
    <submittedName>
        <fullName evidence="3 4">Uncharacterized protein</fullName>
    </submittedName>
</protein>
<reference evidence="3" key="2">
    <citation type="submission" date="2017-06" db="EMBL/GenBank/DDBJ databases">
        <title>WGS assembly of Brachypodium distachyon.</title>
        <authorList>
            <consortium name="The International Brachypodium Initiative"/>
            <person name="Lucas S."/>
            <person name="Harmon-Smith M."/>
            <person name="Lail K."/>
            <person name="Tice H."/>
            <person name="Grimwood J."/>
            <person name="Bruce D."/>
            <person name="Barry K."/>
            <person name="Shu S."/>
            <person name="Lindquist E."/>
            <person name="Wang M."/>
            <person name="Pitluck S."/>
            <person name="Vogel J.P."/>
            <person name="Garvin D.F."/>
            <person name="Mockler T.C."/>
            <person name="Schmutz J."/>
            <person name="Rokhsar D."/>
            <person name="Bevan M.W."/>
        </authorList>
    </citation>
    <scope>NUCLEOTIDE SEQUENCE</scope>
    <source>
        <strain evidence="3">Bd21</strain>
    </source>
</reference>
<dbReference type="OMA" id="RVTSIWG"/>
<dbReference type="GeneID" id="104582497"/>
<dbReference type="AlphaFoldDB" id="I1HCC3"/>
<accession>I1HCC3</accession>
<dbReference type="eggNOG" id="ENOG502SDM5">
    <property type="taxonomic scope" value="Eukaryota"/>
</dbReference>